<comment type="caution">
    <text evidence="9">The sequence shown here is derived from an EMBL/GenBank/DDBJ whole genome shotgun (WGS) entry which is preliminary data.</text>
</comment>
<dbReference type="SMART" id="SM00387">
    <property type="entry name" value="HATPase_c"/>
    <property type="match status" value="1"/>
</dbReference>
<dbReference type="SUPFAM" id="SSF55874">
    <property type="entry name" value="ATPase domain of HSP90 chaperone/DNA topoisomerase II/histidine kinase"/>
    <property type="match status" value="1"/>
</dbReference>
<dbReference type="SUPFAM" id="SSF55785">
    <property type="entry name" value="PYP-like sensor domain (PAS domain)"/>
    <property type="match status" value="1"/>
</dbReference>
<dbReference type="Pfam" id="PF08447">
    <property type="entry name" value="PAS_3"/>
    <property type="match status" value="1"/>
</dbReference>
<proteinExistence type="predicted"/>
<dbReference type="InterPro" id="IPR003594">
    <property type="entry name" value="HATPase_dom"/>
</dbReference>
<sequence length="375" mass="42005">MDAKLFEHPLYIPTSLECSEAKSCFNNFLHCLSDVYYQTDMEGVILAISPSAEAHLGYKPEEMVGKKMADFYFSPEDRQKVVEEFVSHQGRITRVIAALRHKTGDIVWASTDAAIRFGSKGEPLFIEGLSRNVSKEKKLELELQQEITKRKLLVQVLCHDLVTPLNNVLGILALSEREVLESLDALKSSATSGVELISLVRYMQVFEEEGSQFSLTKVNVSQVLEAVKENFKAKLEHKKITLSLQTQPDLFVLAEPISLKNSVLGNFVSNAIKFSEARSTIEMVAQREGDWVSICVNDHGIGMSQRMKEQLFTLGKTTSRKGTANEDGSGWGMKLANFFIEKYQGRIEVVSHNEIENPKNIGTSIKALIPVFKQN</sequence>
<dbReference type="GO" id="GO:0004673">
    <property type="term" value="F:protein histidine kinase activity"/>
    <property type="evidence" value="ECO:0007669"/>
    <property type="project" value="UniProtKB-EC"/>
</dbReference>
<dbReference type="EC" id="2.7.13.3" evidence="2"/>
<dbReference type="PANTHER" id="PTHR43304">
    <property type="entry name" value="PHYTOCHROME-LIKE PROTEIN CPH1"/>
    <property type="match status" value="1"/>
</dbReference>
<dbReference type="Gene3D" id="3.30.565.10">
    <property type="entry name" value="Histidine kinase-like ATPase, C-terminal domain"/>
    <property type="match status" value="1"/>
</dbReference>
<dbReference type="Gene3D" id="3.30.450.20">
    <property type="entry name" value="PAS domain"/>
    <property type="match status" value="1"/>
</dbReference>
<evidence type="ECO:0000259" key="6">
    <source>
        <dbReference type="PROSITE" id="PS50109"/>
    </source>
</evidence>
<dbReference type="AlphaFoldDB" id="A0A1F6GAH9"/>
<dbReference type="PROSITE" id="PS50112">
    <property type="entry name" value="PAS"/>
    <property type="match status" value="1"/>
</dbReference>
<dbReference type="InterPro" id="IPR052162">
    <property type="entry name" value="Sensor_kinase/Photoreceptor"/>
</dbReference>
<evidence type="ECO:0000256" key="3">
    <source>
        <dbReference type="ARBA" id="ARBA00022553"/>
    </source>
</evidence>
<evidence type="ECO:0000313" key="10">
    <source>
        <dbReference type="Proteomes" id="UP000178449"/>
    </source>
</evidence>
<comment type="catalytic activity">
    <reaction evidence="1">
        <text>ATP + protein L-histidine = ADP + protein N-phospho-L-histidine.</text>
        <dbReference type="EC" id="2.7.13.3"/>
    </reaction>
</comment>
<dbReference type="PROSITE" id="PS50113">
    <property type="entry name" value="PAC"/>
    <property type="match status" value="1"/>
</dbReference>
<dbReference type="Pfam" id="PF02518">
    <property type="entry name" value="HATPase_c"/>
    <property type="match status" value="1"/>
</dbReference>
<dbReference type="InterPro" id="IPR000014">
    <property type="entry name" value="PAS"/>
</dbReference>
<evidence type="ECO:0000256" key="4">
    <source>
        <dbReference type="ARBA" id="ARBA00022679"/>
    </source>
</evidence>
<evidence type="ECO:0000259" key="8">
    <source>
        <dbReference type="PROSITE" id="PS50113"/>
    </source>
</evidence>
<dbReference type="NCBIfam" id="TIGR00229">
    <property type="entry name" value="sensory_box"/>
    <property type="match status" value="1"/>
</dbReference>
<dbReference type="InterPro" id="IPR005467">
    <property type="entry name" value="His_kinase_dom"/>
</dbReference>
<dbReference type="InterPro" id="IPR013655">
    <property type="entry name" value="PAS_fold_3"/>
</dbReference>
<dbReference type="STRING" id="1817772.A2527_08030"/>
<dbReference type="SMART" id="SM00091">
    <property type="entry name" value="PAS"/>
    <property type="match status" value="1"/>
</dbReference>
<feature type="domain" description="PAC" evidence="8">
    <location>
        <begin position="93"/>
        <end position="145"/>
    </location>
</feature>
<feature type="domain" description="Histidine kinase" evidence="6">
    <location>
        <begin position="156"/>
        <end position="373"/>
    </location>
</feature>
<protein>
    <recommendedName>
        <fullName evidence="2">histidine kinase</fullName>
        <ecNumber evidence="2">2.7.13.3</ecNumber>
    </recommendedName>
</protein>
<dbReference type="PANTHER" id="PTHR43304:SF1">
    <property type="entry name" value="PAC DOMAIN-CONTAINING PROTEIN"/>
    <property type="match status" value="1"/>
</dbReference>
<evidence type="ECO:0000256" key="2">
    <source>
        <dbReference type="ARBA" id="ARBA00012438"/>
    </source>
</evidence>
<evidence type="ECO:0000313" key="9">
    <source>
        <dbReference type="EMBL" id="OGG95113.1"/>
    </source>
</evidence>
<keyword evidence="3" id="KW-0597">Phosphoprotein</keyword>
<evidence type="ECO:0000256" key="5">
    <source>
        <dbReference type="ARBA" id="ARBA00022777"/>
    </source>
</evidence>
<dbReference type="Proteomes" id="UP000178449">
    <property type="component" value="Unassembled WGS sequence"/>
</dbReference>
<feature type="domain" description="PAS" evidence="7">
    <location>
        <begin position="21"/>
        <end position="83"/>
    </location>
</feature>
<evidence type="ECO:0000259" key="7">
    <source>
        <dbReference type="PROSITE" id="PS50112"/>
    </source>
</evidence>
<keyword evidence="5" id="KW-0418">Kinase</keyword>
<reference evidence="9 10" key="1">
    <citation type="journal article" date="2016" name="Nat. Commun.">
        <title>Thousands of microbial genomes shed light on interconnected biogeochemical processes in an aquifer system.</title>
        <authorList>
            <person name="Anantharaman K."/>
            <person name="Brown C.T."/>
            <person name="Hug L.A."/>
            <person name="Sharon I."/>
            <person name="Castelle C.J."/>
            <person name="Probst A.J."/>
            <person name="Thomas B.C."/>
            <person name="Singh A."/>
            <person name="Wilkins M.J."/>
            <person name="Karaoz U."/>
            <person name="Brodie E.L."/>
            <person name="Williams K.H."/>
            <person name="Hubbard S.S."/>
            <person name="Banfield J.F."/>
        </authorList>
    </citation>
    <scope>NUCLEOTIDE SEQUENCE [LARGE SCALE GENOMIC DNA]</scope>
</reference>
<name>A0A1F6GAH9_9PROT</name>
<organism evidence="9 10">
    <name type="scientific">Candidatus Lambdaproteobacteria bacterium RIFOXYD2_FULL_50_16</name>
    <dbReference type="NCBI Taxonomy" id="1817772"/>
    <lineage>
        <taxon>Bacteria</taxon>
        <taxon>Pseudomonadati</taxon>
        <taxon>Pseudomonadota</taxon>
        <taxon>Candidatus Lambdaproteobacteria</taxon>
    </lineage>
</organism>
<gene>
    <name evidence="9" type="ORF">A2527_08030</name>
</gene>
<dbReference type="CDD" id="cd00130">
    <property type="entry name" value="PAS"/>
    <property type="match status" value="1"/>
</dbReference>
<evidence type="ECO:0000256" key="1">
    <source>
        <dbReference type="ARBA" id="ARBA00000085"/>
    </source>
</evidence>
<keyword evidence="4" id="KW-0808">Transferase</keyword>
<accession>A0A1F6GAH9</accession>
<dbReference type="InterPro" id="IPR000700">
    <property type="entry name" value="PAS-assoc_C"/>
</dbReference>
<dbReference type="InterPro" id="IPR035965">
    <property type="entry name" value="PAS-like_dom_sf"/>
</dbReference>
<dbReference type="EMBL" id="MFNE01000026">
    <property type="protein sequence ID" value="OGG95113.1"/>
    <property type="molecule type" value="Genomic_DNA"/>
</dbReference>
<dbReference type="PROSITE" id="PS50109">
    <property type="entry name" value="HIS_KIN"/>
    <property type="match status" value="1"/>
</dbReference>
<dbReference type="InterPro" id="IPR036890">
    <property type="entry name" value="HATPase_C_sf"/>
</dbReference>